<dbReference type="Pfam" id="PF02634">
    <property type="entry name" value="FdhD-NarQ"/>
    <property type="match status" value="1"/>
</dbReference>
<dbReference type="NCBIfam" id="TIGR00129">
    <property type="entry name" value="fdhD_narQ"/>
    <property type="match status" value="1"/>
</dbReference>
<evidence type="ECO:0000256" key="3">
    <source>
        <dbReference type="HAMAP-Rule" id="MF_00187"/>
    </source>
</evidence>
<comment type="similarity">
    <text evidence="3">Belongs to the FdhD family.</text>
</comment>
<dbReference type="Gene3D" id="3.40.140.10">
    <property type="entry name" value="Cytidine Deaminase, domain 2"/>
    <property type="match status" value="1"/>
</dbReference>
<dbReference type="SUPFAM" id="SSF53927">
    <property type="entry name" value="Cytidine deaminase-like"/>
    <property type="match status" value="1"/>
</dbReference>
<dbReference type="Proteomes" id="UP001374893">
    <property type="component" value="Chromosome"/>
</dbReference>
<dbReference type="Gene3D" id="3.10.20.10">
    <property type="match status" value="1"/>
</dbReference>
<feature type="active site" description="Cysteine persulfide intermediate" evidence="3">
    <location>
        <position position="107"/>
    </location>
</feature>
<protein>
    <recommendedName>
        <fullName evidence="3">Sulfur carrier protein FdhD</fullName>
    </recommendedName>
</protein>
<proteinExistence type="inferred from homology"/>
<dbReference type="HAMAP" id="MF_00187">
    <property type="entry name" value="FdhD"/>
    <property type="match status" value="1"/>
</dbReference>
<sequence length="263" mass="28169">MSGSGESPMDRGFSARSAEGKIKEERVAVEEPLQITLDGHPVAVVMRTPGHDADLVRGFLVTEGIVASPAVVRKIEHRDNHALVFLDDEADFDPASLRRNLFSASSCGICGKASIEGVFSHFEPLREIAPFSNSSLLGAPEKLRAAQPTFDVTGGLHAAALFDRAGQMLALREDVGRHNAVDKVIGHALAGELPMEDGFLMVSGRVSFEILQKALGARIPLVAAISAPSSLAIEFAGRSGQTLVAFLRPPKFNVYAGEVMWER</sequence>
<dbReference type="PANTHER" id="PTHR30592">
    <property type="entry name" value="FORMATE DEHYDROGENASE"/>
    <property type="match status" value="1"/>
</dbReference>
<keyword evidence="2 3" id="KW-0501">Molybdenum cofactor biosynthesis</keyword>
<organism evidence="4 5">
    <name type="scientific">Haloferula helveola</name>
    <dbReference type="NCBI Taxonomy" id="490095"/>
    <lineage>
        <taxon>Bacteria</taxon>
        <taxon>Pseudomonadati</taxon>
        <taxon>Verrucomicrobiota</taxon>
        <taxon>Verrucomicrobiia</taxon>
        <taxon>Verrucomicrobiales</taxon>
        <taxon>Verrucomicrobiaceae</taxon>
        <taxon>Haloferula</taxon>
    </lineage>
</organism>
<reference evidence="4 5" key="1">
    <citation type="submission" date="2021-06" db="EMBL/GenBank/DDBJ databases">
        <title>Complete genome of Haloferula helveola possessing various polysaccharide degrading enzymes.</title>
        <authorList>
            <person name="Takami H."/>
            <person name="Huang C."/>
            <person name="Hamasaki K."/>
        </authorList>
    </citation>
    <scope>NUCLEOTIDE SEQUENCE [LARGE SCALE GENOMIC DNA]</scope>
    <source>
        <strain evidence="4 5">CN-1</strain>
    </source>
</reference>
<keyword evidence="1 3" id="KW-0963">Cytoplasm</keyword>
<comment type="subcellular location">
    <subcellularLocation>
        <location evidence="3">Cytoplasm</location>
    </subcellularLocation>
</comment>
<dbReference type="InterPro" id="IPR016193">
    <property type="entry name" value="Cytidine_deaminase-like"/>
</dbReference>
<name>A0ABN6H544_9BACT</name>
<dbReference type="InterPro" id="IPR003786">
    <property type="entry name" value="FdhD"/>
</dbReference>
<feature type="binding site" evidence="3">
    <location>
        <begin position="246"/>
        <end position="251"/>
    </location>
    <ligand>
        <name>Mo-bis(molybdopterin guanine dinucleotide)</name>
        <dbReference type="ChEBI" id="CHEBI:60539"/>
    </ligand>
</feature>
<evidence type="ECO:0000256" key="2">
    <source>
        <dbReference type="ARBA" id="ARBA00023150"/>
    </source>
</evidence>
<dbReference type="EMBL" id="AP024702">
    <property type="protein sequence ID" value="BCX48792.1"/>
    <property type="molecule type" value="Genomic_DNA"/>
</dbReference>
<accession>A0ABN6H544</accession>
<evidence type="ECO:0000313" key="5">
    <source>
        <dbReference type="Proteomes" id="UP001374893"/>
    </source>
</evidence>
<dbReference type="PIRSF" id="PIRSF015626">
    <property type="entry name" value="FdhD"/>
    <property type="match status" value="1"/>
</dbReference>
<comment type="function">
    <text evidence="3">Required for formate dehydrogenase (FDH) activity. Acts as a sulfur carrier protein that transfers sulfur from IscS to the molybdenum cofactor prior to its insertion into FDH.</text>
</comment>
<evidence type="ECO:0000256" key="1">
    <source>
        <dbReference type="ARBA" id="ARBA00022490"/>
    </source>
</evidence>
<dbReference type="RefSeq" id="WP_353415614.1">
    <property type="nucleotide sequence ID" value="NZ_BAABRH010000007.1"/>
</dbReference>
<dbReference type="PANTHER" id="PTHR30592:SF1">
    <property type="entry name" value="SULFUR CARRIER PROTEIN FDHD"/>
    <property type="match status" value="1"/>
</dbReference>
<gene>
    <name evidence="3 4" type="primary">fdhD</name>
    <name evidence="4" type="ORF">HAHE_27000</name>
</gene>
<keyword evidence="5" id="KW-1185">Reference proteome</keyword>
<evidence type="ECO:0000313" key="4">
    <source>
        <dbReference type="EMBL" id="BCX48792.1"/>
    </source>
</evidence>